<feature type="compositionally biased region" description="Basic and acidic residues" evidence="1">
    <location>
        <begin position="1"/>
        <end position="23"/>
    </location>
</feature>
<sequence length="134" mass="15192">MVNRDDHRWMRMTEEKETPKTRADGGASFSPFAQSSLPGCFSLRRACVPQKLVFSPISVFPRQRIDDGWRRRAPSDSRRRWAISNGGGGRMRKLLERSFSSRASILFSLVISEFGHGPCQLIGAIGNKPRPRPY</sequence>
<dbReference type="AlphaFoldDB" id="A0A059CG71"/>
<accession>A0A059CG71</accession>
<proteinExistence type="predicted"/>
<evidence type="ECO:0000313" key="2">
    <source>
        <dbReference type="EMBL" id="KCW76915.1"/>
    </source>
</evidence>
<evidence type="ECO:0000256" key="1">
    <source>
        <dbReference type="SAM" id="MobiDB-lite"/>
    </source>
</evidence>
<reference evidence="2" key="1">
    <citation type="submission" date="2013-07" db="EMBL/GenBank/DDBJ databases">
        <title>The genome of Eucalyptus grandis.</title>
        <authorList>
            <person name="Schmutz J."/>
            <person name="Hayes R."/>
            <person name="Myburg A."/>
            <person name="Tuskan G."/>
            <person name="Grattapaglia D."/>
            <person name="Rokhsar D.S."/>
        </authorList>
    </citation>
    <scope>NUCLEOTIDE SEQUENCE</scope>
    <source>
        <tissue evidence="2">Leaf extractions</tissue>
    </source>
</reference>
<gene>
    <name evidence="2" type="ORF">EUGRSUZ_D01264</name>
</gene>
<name>A0A059CG71_EUCGR</name>
<organism evidence="2">
    <name type="scientific">Eucalyptus grandis</name>
    <name type="common">Flooded gum</name>
    <dbReference type="NCBI Taxonomy" id="71139"/>
    <lineage>
        <taxon>Eukaryota</taxon>
        <taxon>Viridiplantae</taxon>
        <taxon>Streptophyta</taxon>
        <taxon>Embryophyta</taxon>
        <taxon>Tracheophyta</taxon>
        <taxon>Spermatophyta</taxon>
        <taxon>Magnoliopsida</taxon>
        <taxon>eudicotyledons</taxon>
        <taxon>Gunneridae</taxon>
        <taxon>Pentapetalae</taxon>
        <taxon>rosids</taxon>
        <taxon>malvids</taxon>
        <taxon>Myrtales</taxon>
        <taxon>Myrtaceae</taxon>
        <taxon>Myrtoideae</taxon>
        <taxon>Eucalypteae</taxon>
        <taxon>Eucalyptus</taxon>
    </lineage>
</organism>
<protein>
    <submittedName>
        <fullName evidence="2">Uncharacterized protein</fullName>
    </submittedName>
</protein>
<dbReference type="InParanoid" id="A0A059CG71"/>
<dbReference type="EMBL" id="KK198756">
    <property type="protein sequence ID" value="KCW76915.1"/>
    <property type="molecule type" value="Genomic_DNA"/>
</dbReference>
<feature type="region of interest" description="Disordered" evidence="1">
    <location>
        <begin position="1"/>
        <end position="27"/>
    </location>
</feature>
<dbReference type="Gramene" id="KCW76915">
    <property type="protein sequence ID" value="KCW76915"/>
    <property type="gene ID" value="EUGRSUZ_D01264"/>
</dbReference>